<dbReference type="Gene3D" id="2.10.70.40">
    <property type="entry name" value="peptidoglycan hydrolase"/>
    <property type="match status" value="1"/>
</dbReference>
<dbReference type="Proteomes" id="UP001197378">
    <property type="component" value="Unassembled WGS sequence"/>
</dbReference>
<dbReference type="GO" id="GO:0044780">
    <property type="term" value="P:bacterial-type flagellum assembly"/>
    <property type="evidence" value="ECO:0007669"/>
    <property type="project" value="InterPro"/>
</dbReference>
<evidence type="ECO:0000256" key="8">
    <source>
        <dbReference type="ARBA" id="ARBA00023295"/>
    </source>
</evidence>
<evidence type="ECO:0000313" key="13">
    <source>
        <dbReference type="Proteomes" id="UP001197378"/>
    </source>
</evidence>
<keyword evidence="12" id="KW-0969">Cilium</keyword>
<dbReference type="RefSeq" id="WP_215871973.1">
    <property type="nucleotide sequence ID" value="NZ_JAAXYO010000039.1"/>
</dbReference>
<comment type="similarity">
    <text evidence="3">In the N-terminal section; belongs to the FlgJ family.</text>
</comment>
<comment type="subcellular location">
    <subcellularLocation>
        <location evidence="2">Periplasm</location>
    </subcellularLocation>
</comment>
<dbReference type="Pfam" id="PF01832">
    <property type="entry name" value="Glucosaminidase"/>
    <property type="match status" value="1"/>
</dbReference>
<accession>A0AAE2YNL4</accession>
<comment type="caution">
    <text evidence="12">The sequence shown here is derived from an EMBL/GenBank/DDBJ whole genome shotgun (WGS) entry which is preliminary data.</text>
</comment>
<evidence type="ECO:0000256" key="4">
    <source>
        <dbReference type="ARBA" id="ARBA00007974"/>
    </source>
</evidence>
<keyword evidence="13" id="KW-1185">Reference proteome</keyword>
<keyword evidence="12" id="KW-0282">Flagellum</keyword>
<reference evidence="12" key="1">
    <citation type="journal article" date="2021" name="ISME J.">
        <title>Genomic evolution of the class Acidithiobacillia: deep-branching Proteobacteria living in extreme acidic conditions.</title>
        <authorList>
            <person name="Moya-Beltran A."/>
            <person name="Beard S."/>
            <person name="Rojas-Villalobos C."/>
            <person name="Issotta F."/>
            <person name="Gallardo Y."/>
            <person name="Ulloa R."/>
            <person name="Giaveno A."/>
            <person name="Degli Esposti M."/>
            <person name="Johnson D.B."/>
            <person name="Quatrini R."/>
        </authorList>
    </citation>
    <scope>NUCLEOTIDE SEQUENCE</scope>
    <source>
        <strain evidence="12">VAN18-1</strain>
    </source>
</reference>
<dbReference type="NCBIfam" id="TIGR02541">
    <property type="entry name" value="flagell_FlgJ"/>
    <property type="match status" value="1"/>
</dbReference>
<dbReference type="PANTHER" id="PTHR33308">
    <property type="entry name" value="PEPTIDOGLYCAN HYDROLASE FLGJ"/>
    <property type="match status" value="1"/>
</dbReference>
<dbReference type="Gene3D" id="1.10.530.10">
    <property type="match status" value="1"/>
</dbReference>
<dbReference type="InterPro" id="IPR002901">
    <property type="entry name" value="MGlyc_endo_b_GlcNAc-like_dom"/>
</dbReference>
<comment type="function">
    <text evidence="1">Flagellum-specific muramidase which hydrolyzes the peptidoglycan layer to assemble the rod structure in the periplasmic space.</text>
</comment>
<feature type="domain" description="Mannosyl-glycoprotein endo-beta-N-acetylglucosamidase-like" evidence="11">
    <location>
        <begin position="156"/>
        <end position="317"/>
    </location>
</feature>
<dbReference type="AlphaFoldDB" id="A0AAE2YNL4"/>
<comment type="similarity">
    <text evidence="4">In the C-terminal section; belongs to the glycosyl hydrolase 73 family.</text>
</comment>
<keyword evidence="6" id="KW-0574">Periplasm</keyword>
<dbReference type="GO" id="GO:0016798">
    <property type="term" value="F:hydrolase activity, acting on glycosyl bonds"/>
    <property type="evidence" value="ECO:0007669"/>
    <property type="project" value="UniProtKB-KW"/>
</dbReference>
<keyword evidence="12" id="KW-0966">Cell projection</keyword>
<dbReference type="GO" id="GO:0071555">
    <property type="term" value="P:cell wall organization"/>
    <property type="evidence" value="ECO:0007669"/>
    <property type="project" value="UniProtKB-KW"/>
</dbReference>
<dbReference type="GO" id="GO:0004040">
    <property type="term" value="F:amidase activity"/>
    <property type="evidence" value="ECO:0007669"/>
    <property type="project" value="InterPro"/>
</dbReference>
<dbReference type="EMBL" id="JAAXYO010000039">
    <property type="protein sequence ID" value="MBU2787405.1"/>
    <property type="molecule type" value="Genomic_DNA"/>
</dbReference>
<evidence type="ECO:0000259" key="11">
    <source>
        <dbReference type="SMART" id="SM00047"/>
    </source>
</evidence>
<evidence type="ECO:0000256" key="5">
    <source>
        <dbReference type="ARBA" id="ARBA00013433"/>
    </source>
</evidence>
<evidence type="ECO:0000256" key="2">
    <source>
        <dbReference type="ARBA" id="ARBA00004418"/>
    </source>
</evidence>
<dbReference type="SMART" id="SM00047">
    <property type="entry name" value="LYZ2"/>
    <property type="match status" value="1"/>
</dbReference>
<proteinExistence type="inferred from homology"/>
<dbReference type="InterPro" id="IPR013377">
    <property type="entry name" value="FlgJ"/>
</dbReference>
<evidence type="ECO:0000256" key="10">
    <source>
        <dbReference type="ARBA" id="ARBA00030835"/>
    </source>
</evidence>
<evidence type="ECO:0000256" key="1">
    <source>
        <dbReference type="ARBA" id="ARBA00002954"/>
    </source>
</evidence>
<evidence type="ECO:0000313" key="12">
    <source>
        <dbReference type="EMBL" id="MBU2787405.1"/>
    </source>
</evidence>
<dbReference type="GO" id="GO:0042597">
    <property type="term" value="C:periplasmic space"/>
    <property type="evidence" value="ECO:0007669"/>
    <property type="project" value="UniProtKB-SubCell"/>
</dbReference>
<keyword evidence="7 12" id="KW-0378">Hydrolase</keyword>
<evidence type="ECO:0000256" key="6">
    <source>
        <dbReference type="ARBA" id="ARBA00022764"/>
    </source>
</evidence>
<evidence type="ECO:0000256" key="7">
    <source>
        <dbReference type="ARBA" id="ARBA00022801"/>
    </source>
</evidence>
<name>A0AAE2YNL4_9PROT</name>
<evidence type="ECO:0000256" key="3">
    <source>
        <dbReference type="ARBA" id="ARBA00006880"/>
    </source>
</evidence>
<dbReference type="InterPro" id="IPR019301">
    <property type="entry name" value="Flagellar_prot_FlgJ_N"/>
</dbReference>
<organism evidence="12 13">
    <name type="scientific">Igneacidithiobacillus copahuensis</name>
    <dbReference type="NCBI Taxonomy" id="2724909"/>
    <lineage>
        <taxon>Bacteria</taxon>
        <taxon>Pseudomonadati</taxon>
        <taxon>Pseudomonadota</taxon>
        <taxon>Acidithiobacillia</taxon>
        <taxon>Acidithiobacillales</taxon>
        <taxon>Acidithiobacillaceae</taxon>
        <taxon>Igneacidithiobacillus</taxon>
    </lineage>
</organism>
<sequence>MGGSLGISLQAQTQAVNLNARGAGAASSNALNFAQLQQLHQQAKDKNPAAILATAKQFEAMLLDEMLSTMSKTTFGSDLLGESSGPMFQSLFTQQIAQTVAQGRGIGLASTLAQEIATRYHLHWDAKTAAKAEAANTPVTIPAAPTANTQSASTPNWSQPGQSLLQRAKAFVQSILPAVRQAAVQLDVSPVAILAQAALETGWGAHAPGDNLFGIKAGSGWSGTALQNLTHEFVDGVNTVEDASFRAYQNVAASVANYTQLLLNSPRYRAALGQGGNIAGFAEALQNGGYATDPNYAAKITALAQGPVMQAALAGTGLTP</sequence>
<keyword evidence="9" id="KW-0961">Cell wall biogenesis/degradation</keyword>
<dbReference type="PANTHER" id="PTHR33308:SF9">
    <property type="entry name" value="PEPTIDOGLYCAN HYDROLASE FLGJ"/>
    <property type="match status" value="1"/>
</dbReference>
<dbReference type="PRINTS" id="PR01002">
    <property type="entry name" value="FLGFLGJ"/>
</dbReference>
<keyword evidence="8" id="KW-0326">Glycosidase</keyword>
<gene>
    <name evidence="12" type="primary">flgJ</name>
    <name evidence="12" type="ORF">HFQ13_04125</name>
</gene>
<dbReference type="Pfam" id="PF10135">
    <property type="entry name" value="Rod-binding"/>
    <property type="match status" value="1"/>
</dbReference>
<dbReference type="GO" id="GO:0071973">
    <property type="term" value="P:bacterial-type flagellum-dependent cell motility"/>
    <property type="evidence" value="ECO:0007669"/>
    <property type="project" value="TreeGrafter"/>
</dbReference>
<dbReference type="InterPro" id="IPR051056">
    <property type="entry name" value="Glycosyl_Hydrolase_73"/>
</dbReference>
<protein>
    <recommendedName>
        <fullName evidence="5">Peptidoglycan hydrolase FlgJ</fullName>
    </recommendedName>
    <alternativeName>
        <fullName evidence="10">Muramidase FlgJ</fullName>
    </alternativeName>
</protein>
<evidence type="ECO:0000256" key="9">
    <source>
        <dbReference type="ARBA" id="ARBA00023316"/>
    </source>
</evidence>